<evidence type="ECO:0000256" key="1">
    <source>
        <dbReference type="SAM" id="MobiDB-lite"/>
    </source>
</evidence>
<proteinExistence type="predicted"/>
<accession>A0AAD8NFI6</accession>
<organism evidence="2 3">
    <name type="scientific">Tagetes erecta</name>
    <name type="common">African marigold</name>
    <dbReference type="NCBI Taxonomy" id="13708"/>
    <lineage>
        <taxon>Eukaryota</taxon>
        <taxon>Viridiplantae</taxon>
        <taxon>Streptophyta</taxon>
        <taxon>Embryophyta</taxon>
        <taxon>Tracheophyta</taxon>
        <taxon>Spermatophyta</taxon>
        <taxon>Magnoliopsida</taxon>
        <taxon>eudicotyledons</taxon>
        <taxon>Gunneridae</taxon>
        <taxon>Pentapetalae</taxon>
        <taxon>asterids</taxon>
        <taxon>campanulids</taxon>
        <taxon>Asterales</taxon>
        <taxon>Asteraceae</taxon>
        <taxon>Asteroideae</taxon>
        <taxon>Heliantheae alliance</taxon>
        <taxon>Tageteae</taxon>
        <taxon>Tagetes</taxon>
    </lineage>
</organism>
<feature type="compositionally biased region" description="Polar residues" evidence="1">
    <location>
        <begin position="92"/>
        <end position="109"/>
    </location>
</feature>
<name>A0AAD8NFI6_TARER</name>
<feature type="region of interest" description="Disordered" evidence="1">
    <location>
        <begin position="1"/>
        <end position="139"/>
    </location>
</feature>
<dbReference type="EMBL" id="JAUHHV010000012">
    <property type="protein sequence ID" value="KAK1406126.1"/>
    <property type="molecule type" value="Genomic_DNA"/>
</dbReference>
<evidence type="ECO:0000313" key="3">
    <source>
        <dbReference type="Proteomes" id="UP001229421"/>
    </source>
</evidence>
<keyword evidence="3" id="KW-1185">Reference proteome</keyword>
<dbReference type="AlphaFoldDB" id="A0AAD8NFI6"/>
<protein>
    <submittedName>
        <fullName evidence="2">Uncharacterized protein</fullName>
    </submittedName>
</protein>
<sequence>MGRTMGRGRAVGQSSSQGGDPGIWRGGSKNGGRGVNQGDSRCVGKGVSQENIMGYTMGRGRGVGQGGSKNGGRGVNQGGGRSSDQGGDRGSCDTTGLQSDAHTLTSSPLEGSDCDTPPGGGKHRARQVDRISVVQSTWH</sequence>
<feature type="compositionally biased region" description="Gly residues" evidence="1">
    <location>
        <begin position="57"/>
        <end position="81"/>
    </location>
</feature>
<evidence type="ECO:0000313" key="2">
    <source>
        <dbReference type="EMBL" id="KAK1406126.1"/>
    </source>
</evidence>
<dbReference type="Proteomes" id="UP001229421">
    <property type="component" value="Unassembled WGS sequence"/>
</dbReference>
<reference evidence="2" key="1">
    <citation type="journal article" date="2023" name="bioRxiv">
        <title>Improved chromosome-level genome assembly for marigold (Tagetes erecta).</title>
        <authorList>
            <person name="Jiang F."/>
            <person name="Yuan L."/>
            <person name="Wang S."/>
            <person name="Wang H."/>
            <person name="Xu D."/>
            <person name="Wang A."/>
            <person name="Fan W."/>
        </authorList>
    </citation>
    <scope>NUCLEOTIDE SEQUENCE</scope>
    <source>
        <strain evidence="2">WSJ</strain>
        <tissue evidence="2">Leaf</tissue>
    </source>
</reference>
<gene>
    <name evidence="2" type="ORF">QVD17_41413</name>
</gene>
<feature type="compositionally biased region" description="Gly residues" evidence="1">
    <location>
        <begin position="19"/>
        <end position="35"/>
    </location>
</feature>
<comment type="caution">
    <text evidence="2">The sequence shown here is derived from an EMBL/GenBank/DDBJ whole genome shotgun (WGS) entry which is preliminary data.</text>
</comment>